<name>A0A437M907_9SPHN</name>
<proteinExistence type="predicted"/>
<dbReference type="AlphaFoldDB" id="A0A437M907"/>
<dbReference type="InterPro" id="IPR013078">
    <property type="entry name" value="His_Pase_superF_clade-1"/>
</dbReference>
<gene>
    <name evidence="2" type="ORF">EOD43_09035</name>
</gene>
<evidence type="ECO:0000313" key="2">
    <source>
        <dbReference type="EMBL" id="RVT93984.1"/>
    </source>
</evidence>
<dbReference type="SUPFAM" id="SSF53254">
    <property type="entry name" value="Phosphoglycerate mutase-like"/>
    <property type="match status" value="1"/>
</dbReference>
<comment type="caution">
    <text evidence="2">The sequence shown here is derived from an EMBL/GenBank/DDBJ whole genome shotgun (WGS) entry which is preliminary data.</text>
</comment>
<dbReference type="Gene3D" id="3.40.50.1240">
    <property type="entry name" value="Phosphoglycerate mutase-like"/>
    <property type="match status" value="1"/>
</dbReference>
<sequence>MKTVTLLRHAKSGWDEPVSRDFDRPLNAKGKRAAQRVGEYMRHEHLEFDHIVASPAVRVVETLEHVATGLGETIAPAWDKRVYLASAESLLDVIQEADDAYSHLLIAGHNPGLEDLILMLVPEDVEGTARYEVEEKFPTASIAEISLPVEHWEDVRANKGALARFIRPRDLDPALGPDGN</sequence>
<dbReference type="OrthoDB" id="9810154at2"/>
<organism evidence="2 3">
    <name type="scientific">Sphingomonas crocodyli</name>
    <dbReference type="NCBI Taxonomy" id="1979270"/>
    <lineage>
        <taxon>Bacteria</taxon>
        <taxon>Pseudomonadati</taxon>
        <taxon>Pseudomonadota</taxon>
        <taxon>Alphaproteobacteria</taxon>
        <taxon>Sphingomonadales</taxon>
        <taxon>Sphingomonadaceae</taxon>
        <taxon>Sphingomonas</taxon>
    </lineage>
</organism>
<evidence type="ECO:0000313" key="3">
    <source>
        <dbReference type="Proteomes" id="UP000282971"/>
    </source>
</evidence>
<dbReference type="PANTHER" id="PTHR47623">
    <property type="entry name" value="OS09G0287300 PROTEIN"/>
    <property type="match status" value="1"/>
</dbReference>
<dbReference type="InterPro" id="IPR029033">
    <property type="entry name" value="His_PPase_superfam"/>
</dbReference>
<dbReference type="CDD" id="cd07040">
    <property type="entry name" value="HP"/>
    <property type="match status" value="1"/>
</dbReference>
<dbReference type="PANTHER" id="PTHR47623:SF1">
    <property type="entry name" value="OS09G0287300 PROTEIN"/>
    <property type="match status" value="1"/>
</dbReference>
<dbReference type="Pfam" id="PF00300">
    <property type="entry name" value="His_Phos_1"/>
    <property type="match status" value="1"/>
</dbReference>
<evidence type="ECO:0000256" key="1">
    <source>
        <dbReference type="PIRSR" id="PIRSR613078-2"/>
    </source>
</evidence>
<dbReference type="EMBL" id="SACN01000001">
    <property type="protein sequence ID" value="RVT93984.1"/>
    <property type="molecule type" value="Genomic_DNA"/>
</dbReference>
<reference evidence="2 3" key="1">
    <citation type="submission" date="2019-01" db="EMBL/GenBank/DDBJ databases">
        <authorList>
            <person name="Chen W.-M."/>
        </authorList>
    </citation>
    <scope>NUCLEOTIDE SEQUENCE [LARGE SCALE GENOMIC DNA]</scope>
    <source>
        <strain evidence="2 3">CCP-7</strain>
    </source>
</reference>
<dbReference type="RefSeq" id="WP_127743150.1">
    <property type="nucleotide sequence ID" value="NZ_SACN01000001.1"/>
</dbReference>
<dbReference type="Proteomes" id="UP000282971">
    <property type="component" value="Unassembled WGS sequence"/>
</dbReference>
<feature type="binding site" evidence="1">
    <location>
        <position position="58"/>
    </location>
    <ligand>
        <name>substrate</name>
    </ligand>
</feature>
<keyword evidence="3" id="KW-1185">Reference proteome</keyword>
<accession>A0A437M907</accession>
<protein>
    <submittedName>
        <fullName evidence="2">Histidine phosphatase family protein</fullName>
    </submittedName>
</protein>